<evidence type="ECO:0000313" key="2">
    <source>
        <dbReference type="Proteomes" id="UP001222087"/>
    </source>
</evidence>
<keyword evidence="2" id="KW-1185">Reference proteome</keyword>
<accession>A0ABY8ASJ2</accession>
<protein>
    <submittedName>
        <fullName evidence="1">Uncharacterized protein</fullName>
    </submittedName>
</protein>
<dbReference type="Proteomes" id="UP001222087">
    <property type="component" value="Chromosome"/>
</dbReference>
<proteinExistence type="predicted"/>
<gene>
    <name evidence="1" type="ORF">PXX05_01680</name>
</gene>
<sequence length="344" mass="39014">MTERITLLPDKLPMFFKEKASNFCLLIPPSLNGLIDINQCQTYANFFVKILPPNVVLDEFVKHIEDDTDILFIPYQSPLVDCYPVDGNLKPNQRFVDVLVNLQTPVNFQTLEHILNNIYCTSVEQLEHSTDIFFDALSTADHLIFTNKLYGTSATLFFREDYLWSENIGLVLKGESIRAPYGEIALVSTLLQDDIIPCLEMKGEIVFDSTVILHLFAFEKSFLDEQHNMYHSLAEIYKNPVKIYINNGIVEKVIPLTQNNQTALALEQFFSHDPQLRKVIEVGFGINKNIQLLPENLAASEPYGGLNNCLHLGFGSRKLNYHLDILCPQTTTLTDQGLLLAGVK</sequence>
<dbReference type="EMBL" id="CP119078">
    <property type="protein sequence ID" value="WED43508.1"/>
    <property type="molecule type" value="Genomic_DNA"/>
</dbReference>
<name>A0ABY8ASJ2_9GAMM</name>
<evidence type="ECO:0000313" key="1">
    <source>
        <dbReference type="EMBL" id="WED43508.1"/>
    </source>
</evidence>
<reference evidence="1 2" key="1">
    <citation type="submission" date="2023-02" db="EMBL/GenBank/DDBJ databases">
        <title>Genome Sequence of L. cardiaca H63T.</title>
        <authorList>
            <person name="Lopez A.E."/>
            <person name="Cianciotto N.P."/>
        </authorList>
    </citation>
    <scope>NUCLEOTIDE SEQUENCE [LARGE SCALE GENOMIC DNA]</scope>
    <source>
        <strain evidence="1 2">H63</strain>
    </source>
</reference>
<dbReference type="RefSeq" id="WP_275089317.1">
    <property type="nucleotide sequence ID" value="NZ_CP119078.1"/>
</dbReference>
<organism evidence="1 2">
    <name type="scientific">Legionella cardiaca</name>
    <dbReference type="NCBI Taxonomy" id="1071983"/>
    <lineage>
        <taxon>Bacteria</taxon>
        <taxon>Pseudomonadati</taxon>
        <taxon>Pseudomonadota</taxon>
        <taxon>Gammaproteobacteria</taxon>
        <taxon>Legionellales</taxon>
        <taxon>Legionellaceae</taxon>
        <taxon>Legionella</taxon>
    </lineage>
</organism>